<dbReference type="EMBL" id="OMOR01000001">
    <property type="protein sequence ID" value="SPH22345.1"/>
    <property type="molecule type" value="Genomic_DNA"/>
</dbReference>
<dbReference type="Proteomes" id="UP000244880">
    <property type="component" value="Unassembled WGS sequence"/>
</dbReference>
<sequence length="85" mass="8854">MPQFSAPVLAAIAGVAGNPSLLLGEVEDIATGLESVPVYPVSTSFPIIIQVISPIPNGQMSRVHAAPIMTKVSDNLMAVDLMQEP</sequence>
<dbReference type="InterPro" id="IPR019774">
    <property type="entry name" value="Aromatic-AA_hydroxylase_C"/>
</dbReference>
<evidence type="ECO:0000259" key="1">
    <source>
        <dbReference type="PROSITE" id="PS51410"/>
    </source>
</evidence>
<name>A0A2R8BH64_9RHOB</name>
<dbReference type="RefSeq" id="WP_245926067.1">
    <property type="nucleotide sequence ID" value="NZ_OMOR01000001.1"/>
</dbReference>
<dbReference type="GO" id="GO:0016714">
    <property type="term" value="F:oxidoreductase activity, acting on paired donors, with incorporation or reduction of molecular oxygen, reduced pteridine as one donor, and incorporation of one atom of oxygen"/>
    <property type="evidence" value="ECO:0007669"/>
    <property type="project" value="InterPro"/>
</dbReference>
<reference evidence="2 3" key="1">
    <citation type="submission" date="2018-03" db="EMBL/GenBank/DDBJ databases">
        <authorList>
            <person name="Keele B.F."/>
        </authorList>
    </citation>
    <scope>NUCLEOTIDE SEQUENCE [LARGE SCALE GENOMIC DNA]</scope>
    <source>
        <strain evidence="2 3">CECT 8599</strain>
    </source>
</reference>
<evidence type="ECO:0000313" key="3">
    <source>
        <dbReference type="Proteomes" id="UP000244880"/>
    </source>
</evidence>
<evidence type="ECO:0000313" key="2">
    <source>
        <dbReference type="EMBL" id="SPH22345.1"/>
    </source>
</evidence>
<keyword evidence="3" id="KW-1185">Reference proteome</keyword>
<dbReference type="PROSITE" id="PS51410">
    <property type="entry name" value="BH4_AAA_HYDROXYL_2"/>
    <property type="match status" value="1"/>
</dbReference>
<accession>A0A2R8BH64</accession>
<organism evidence="2 3">
    <name type="scientific">Ascidiaceihabitans donghaensis</name>
    <dbReference type="NCBI Taxonomy" id="1510460"/>
    <lineage>
        <taxon>Bacteria</taxon>
        <taxon>Pseudomonadati</taxon>
        <taxon>Pseudomonadota</taxon>
        <taxon>Alphaproteobacteria</taxon>
        <taxon>Rhodobacterales</taxon>
        <taxon>Paracoccaceae</taxon>
        <taxon>Ascidiaceihabitans</taxon>
    </lineage>
</organism>
<feature type="domain" description="Biopterin-dependent aromatic amino acid hydroxylase family profile" evidence="1">
    <location>
        <begin position="1"/>
        <end position="85"/>
    </location>
</feature>
<gene>
    <name evidence="2" type="ORF">ASD8599_03089</name>
</gene>
<proteinExistence type="predicted"/>
<dbReference type="AlphaFoldDB" id="A0A2R8BH64"/>
<protein>
    <recommendedName>
        <fullName evidence="1">Biopterin-dependent aromatic amino acid hydroxylase family profile domain-containing protein</fullName>
    </recommendedName>
</protein>